<feature type="region of interest" description="Disordered" evidence="1">
    <location>
        <begin position="129"/>
        <end position="154"/>
    </location>
</feature>
<evidence type="ECO:0000256" key="1">
    <source>
        <dbReference type="SAM" id="MobiDB-lite"/>
    </source>
</evidence>
<reference evidence="2" key="1">
    <citation type="submission" date="2018-11" db="EMBL/GenBank/DDBJ databases">
        <authorList>
            <person name="Alioto T."/>
            <person name="Alioto T."/>
        </authorList>
    </citation>
    <scope>NUCLEOTIDE SEQUENCE</scope>
</reference>
<comment type="caution">
    <text evidence="2">The sequence shown here is derived from an EMBL/GenBank/DDBJ whole genome shotgun (WGS) entry which is preliminary data.</text>
</comment>
<name>A0A8B6EXM5_MYTGA</name>
<evidence type="ECO:0000313" key="2">
    <source>
        <dbReference type="EMBL" id="VDI41630.1"/>
    </source>
</evidence>
<dbReference type="OrthoDB" id="10000786at2759"/>
<dbReference type="EMBL" id="UYJE01005918">
    <property type="protein sequence ID" value="VDI41630.1"/>
    <property type="molecule type" value="Genomic_DNA"/>
</dbReference>
<dbReference type="Proteomes" id="UP000596742">
    <property type="component" value="Unassembled WGS sequence"/>
</dbReference>
<sequence>MQNSDVQEAEVQHHVETLNRSIQGTCNGEQNHDNNNVVVSPDVLAIQPTVDKQIVGGSNKGIEPDMACSMTQRLDNDGYTVGTVHADNGATTQSRLHRENNFAYSDVLDKIGHIKLCVCKNVRLVMGSKGRDSRKRTRGPVLDSNNPNKSSTELRDGASVMTGMRSGVTITFSEQNFFIIKTHSIAHRLPSESSQAANSINYLKKKQGSLNEKKGNVSSCQAFGKNASEDDVLDFSLNVLEIKPIVDVLIKREEKTSDYFACVISSAVNISFFYIQVVEFINGEPYIFILKDMKGSELKQWPDKADLSLVEPSIITDILNCQKLFKMAEDFCSNSIEYG</sequence>
<gene>
    <name evidence="2" type="ORF">MGAL_10B020718</name>
</gene>
<dbReference type="AlphaFoldDB" id="A0A8B6EXM5"/>
<evidence type="ECO:0000313" key="3">
    <source>
        <dbReference type="Proteomes" id="UP000596742"/>
    </source>
</evidence>
<protein>
    <submittedName>
        <fullName evidence="2">Uncharacterized protein</fullName>
    </submittedName>
</protein>
<accession>A0A8B6EXM5</accession>
<keyword evidence="3" id="KW-1185">Reference proteome</keyword>
<organism evidence="2 3">
    <name type="scientific">Mytilus galloprovincialis</name>
    <name type="common">Mediterranean mussel</name>
    <dbReference type="NCBI Taxonomy" id="29158"/>
    <lineage>
        <taxon>Eukaryota</taxon>
        <taxon>Metazoa</taxon>
        <taxon>Spiralia</taxon>
        <taxon>Lophotrochozoa</taxon>
        <taxon>Mollusca</taxon>
        <taxon>Bivalvia</taxon>
        <taxon>Autobranchia</taxon>
        <taxon>Pteriomorphia</taxon>
        <taxon>Mytilida</taxon>
        <taxon>Mytiloidea</taxon>
        <taxon>Mytilidae</taxon>
        <taxon>Mytilinae</taxon>
        <taxon>Mytilus</taxon>
    </lineage>
</organism>
<proteinExistence type="predicted"/>